<protein>
    <submittedName>
        <fullName evidence="1">Uncharacterized protein</fullName>
    </submittedName>
</protein>
<evidence type="ECO:0000313" key="2">
    <source>
        <dbReference type="Proteomes" id="UP001162501"/>
    </source>
</evidence>
<gene>
    <name evidence="1" type="ORF">MRATA1EN22A_LOCUS17431</name>
</gene>
<evidence type="ECO:0000313" key="1">
    <source>
        <dbReference type="EMBL" id="CAN0393271.1"/>
    </source>
</evidence>
<organism evidence="1 2">
    <name type="scientific">Rangifer tarandus platyrhynchus</name>
    <name type="common">Svalbard reindeer</name>
    <dbReference type="NCBI Taxonomy" id="3082113"/>
    <lineage>
        <taxon>Eukaryota</taxon>
        <taxon>Metazoa</taxon>
        <taxon>Chordata</taxon>
        <taxon>Craniata</taxon>
        <taxon>Vertebrata</taxon>
        <taxon>Euteleostomi</taxon>
        <taxon>Mammalia</taxon>
        <taxon>Eutheria</taxon>
        <taxon>Laurasiatheria</taxon>
        <taxon>Artiodactyla</taxon>
        <taxon>Ruminantia</taxon>
        <taxon>Pecora</taxon>
        <taxon>Cervidae</taxon>
        <taxon>Odocoileinae</taxon>
        <taxon>Rangifer</taxon>
    </lineage>
</organism>
<accession>A0AC59ZEM7</accession>
<sequence>MRPLCRTLQWDFPGGSDGEASTHNAGDLGSILVLGRSPGGNGNPPQYSWVGKIPWRRKCQPTPVFLPGKSHGLRNLVPSQSFWLVLLFFDEEKILHSKAAKVIGFYVVDSVSGLINSFLS</sequence>
<reference evidence="1" key="1">
    <citation type="submission" date="2023-05" db="EMBL/GenBank/DDBJ databases">
        <authorList>
            <consortium name="ELIXIR-Norway"/>
        </authorList>
    </citation>
    <scope>NUCLEOTIDE SEQUENCE</scope>
</reference>
<proteinExistence type="predicted"/>
<dbReference type="Proteomes" id="UP001162501">
    <property type="component" value="Chromosome 28"/>
</dbReference>
<name>A0AC59ZEM7_RANTA</name>
<dbReference type="EMBL" id="OX596112">
    <property type="protein sequence ID" value="CAN0393271.1"/>
    <property type="molecule type" value="Genomic_DNA"/>
</dbReference>
<reference evidence="1" key="2">
    <citation type="submission" date="2025-03" db="EMBL/GenBank/DDBJ databases">
        <authorList>
            <consortium name="ELIXIR-Norway"/>
            <consortium name="Elixir Norway"/>
        </authorList>
    </citation>
    <scope>NUCLEOTIDE SEQUENCE</scope>
</reference>